<dbReference type="Pfam" id="PF00501">
    <property type="entry name" value="AMP-binding"/>
    <property type="match status" value="2"/>
</dbReference>
<dbReference type="RefSeq" id="WP_282704819.1">
    <property type="nucleotide sequence ID" value="NZ_JAAGKO020000053.1"/>
</dbReference>
<feature type="compositionally biased region" description="Low complexity" evidence="4">
    <location>
        <begin position="46"/>
        <end position="63"/>
    </location>
</feature>
<dbReference type="InterPro" id="IPR001242">
    <property type="entry name" value="Condensation_dom"/>
</dbReference>
<evidence type="ECO:0000256" key="1">
    <source>
        <dbReference type="ARBA" id="ARBA00001957"/>
    </source>
</evidence>
<feature type="compositionally biased region" description="Low complexity" evidence="4">
    <location>
        <begin position="2397"/>
        <end position="2406"/>
    </location>
</feature>
<proteinExistence type="predicted"/>
<keyword evidence="3" id="KW-0597">Phosphoprotein</keyword>
<dbReference type="PROSITE" id="PS50075">
    <property type="entry name" value="CARRIER"/>
    <property type="match status" value="1"/>
</dbReference>
<dbReference type="Gene3D" id="3.30.559.30">
    <property type="entry name" value="Nonribosomal peptide synthetase, condensation domain"/>
    <property type="match status" value="1"/>
</dbReference>
<dbReference type="InterPro" id="IPR023213">
    <property type="entry name" value="CAT-like_dom_sf"/>
</dbReference>
<dbReference type="Pfam" id="PF00668">
    <property type="entry name" value="Condensation"/>
    <property type="match status" value="1"/>
</dbReference>
<evidence type="ECO:0000256" key="3">
    <source>
        <dbReference type="ARBA" id="ARBA00022553"/>
    </source>
</evidence>
<dbReference type="PROSITE" id="PS00455">
    <property type="entry name" value="AMP_BINDING"/>
    <property type="match status" value="2"/>
</dbReference>
<feature type="region of interest" description="Disordered" evidence="4">
    <location>
        <begin position="101"/>
        <end position="124"/>
    </location>
</feature>
<feature type="region of interest" description="Disordered" evidence="4">
    <location>
        <begin position="408"/>
        <end position="429"/>
    </location>
</feature>
<dbReference type="Pfam" id="PF00550">
    <property type="entry name" value="PP-binding"/>
    <property type="match status" value="1"/>
</dbReference>
<dbReference type="CDD" id="cd19531">
    <property type="entry name" value="LCL_NRPS-like"/>
    <property type="match status" value="1"/>
</dbReference>
<evidence type="ECO:0000256" key="2">
    <source>
        <dbReference type="ARBA" id="ARBA00022450"/>
    </source>
</evidence>
<evidence type="ECO:0000313" key="6">
    <source>
        <dbReference type="EMBL" id="MDI5966483.1"/>
    </source>
</evidence>
<evidence type="ECO:0000256" key="4">
    <source>
        <dbReference type="SAM" id="MobiDB-lite"/>
    </source>
</evidence>
<dbReference type="Pfam" id="PF13193">
    <property type="entry name" value="AMP-binding_C"/>
    <property type="match status" value="2"/>
</dbReference>
<dbReference type="PANTHER" id="PTHR45527:SF1">
    <property type="entry name" value="FATTY ACID SYNTHASE"/>
    <property type="match status" value="1"/>
</dbReference>
<dbReference type="EMBL" id="JAAGKO020000053">
    <property type="protein sequence ID" value="MDI5966483.1"/>
    <property type="molecule type" value="Genomic_DNA"/>
</dbReference>
<sequence>MSTGADLFEQLVARLRDAGIATDAESLADALWLSERMTPPAPVPPAAAHRPYPRSAARLSAPAATPPEPPRRRLPYVNQAGGGRLEPLPLEQALRPLRHYRPRVPSRPGDLDEAATAETSARSGQITPVFQQVSRREAQLLLLMDDSPSMVVWDGMLNELRLVCEQVGAFRDVAVHYLRPRSDGEAGVAAAPSGLAPAASADRLLDPTGRTVLLLLSDCCGALWRHGAAQRLLHRFSRTGPVAVLQPLPQRMWQRTLLPAEPGMLCSTAGHGGRLEFVPRRRRHGPVAEDSVAVPVLAPTRAALGAWARAVSGSHRAGLDAAAVRVREDHPGGPPPPADPAPADPERLVADFQALSSPAAHHLAVYLSAAPLAYPVMRAVQEAMMPQTGPAEMAEILLGELLARADDRPPTVPAQRLPGGPAHPPAGRSGPWYTFAPGVRDVLLRRLGLGEASLVLKHCALYVDRVYGPRVRNVPALVLGYLSGTEPGTVLPPFDGPPASSGVPSAFAEAAHGVLRRFQPGGVTAESGRAAPGVVIAHRGRVTEGARHRLARFREHGTISDLWEAIRLLRTAPADPGRPAQSVPARTLLAECLLALWEVRRGDDLLAEAHTTARAATAVADRPSTAGQRALPPEVAGRAHLVRGQVLFAIARAQDHPITPDRALAGAAAHLNRAARLSRADPEQALAARMALVDLARARYDRTGDRAALRDARERLDAALAARPAGAPVPPAVLAARGALLAALAEDALRRNAPDRAREPARAAVADLAAAAASPFTAFPGRYARALLALAAARALATGDPGAPEVMADLRRALAAAEGRTPDQAAASPSAASPSAVAPSATAPPPTTAPSASTPPSTTAPPRTTAPPSTTAPSAAAPAPAAPGGTASGGTASRATAADPASGGTAADPAPGATAPGATAGAPGAAEPLRVTAGVWGDATRVTGDDAYVIYTSGSTGTPKGVVIGHRGILNLLDAFQARRALPPRSRHSTCASPGFDAAVLETWTALSTGGELLVAPDSRRWNPEGFADWLARERVAHAYIPAAFLPALADGLRHGLDLGALRRVVVAVEPIPRGLLGAIGRALPDLTLINGYGPTEASVCVTMYEVTEADDGPERTPIGTAVPGIRLLVEPPATTAAAQDEAADEVADGPGGGVRGELHIGGVGVGRHLRPDPSGRSAFYTRPAEDGTPVPYYRTGDLVRRDPDGCYTFLGRVDDMVKIRGYRVEPGDVEHALLDQPGLTQAVVLKRSPDPGAPAGRAEQLVAYVVPAPGTSPDLPGIYRRLRATLPWYAVPHRIEPLDAFPLTPHGKIDRKALAAAPLTPAPPPPPGETLAPPPLSGDTPVPLAPAPQQPSGEAPAPPDGDALLRVWRDALGADGDPRVSFLANGGDSLAAGRTTALLLARLGKRVRVLDVLLAQDLEGLRATVGDAPDAVPGDDLPQGVPPARQAGSPVPATYGQRGLWFHDALHPGSAVYNEPLALRLRGPLDTGALSRAIGAVVERHEALRTGLVMSGGTLGLVVRPPGAQELTTRDLRDVPAARRADAVAQAVRETVRQPFDLAAGPHLRCHLVTCGEQDHLLVLALHHSAFDGGSADVLFEELAAFYSADVRGEDATLAPEPGRYADHALRQHALITGGHLAPDLAYWRDQLAGLPQTLDLPGDVPRPRTPAGEGALVRDRLPRALTERVDALARDAAVTRYTVLLSALHILLARYCGTEDVAVGAPFSGRDLPGTERSVGYYLNTLPLRADLRGAPTFRQLLARTRRTVTDAYTHQRVPYGYLLERLGAAAPAENPYLQVCLVPEDVYRHEMTFAGVGATFEYYDTGVAKFDLTVNLIPDPGGGLRLTAEYRTDLFGGPAVERLLGHLRTLLESATARPDDPVDRLGMLPDAERARILRDFAGEAAPAPQPASAVHQLVDRRAQSTPEAIAVVAGAEQLTYRQLIDRADQLAYYLAERGAEPGTRVGVRLPRCASAVVAFLAVLKTGAAYVPLDPAYPERRLAFMADDAGLVLELTPHLLDADREEIADGPQRPPAVAVTGQDAAYVIYTSGSTGRPKGVETPHRAVADLALGAAGWARIDERSRLLLVASLSFDMVTFDIWAALANGARLVLAPPGPLGPGGVAEAFTRHAVTHADLPTAVFHRQAEEDPYAFAGLDTLIAGGEVLDPGLAARVLAAAPDLRLINGYGPTEATTYATYHVLRGGDGGDGTGPVPLGRPTPGTRVRILDLHRQPAPVGVPGELHLGGPGLALGYLNRPDLTAERFGQDPYGAPGETLYATGDLARWRPGGTIEHTGRIDGQVKLYGHRVEPGEVEAVLRAHPDVTHAVVTRREDRPGTPYLAAYYTTADGNPLPARELTDLAAARLPAYMVPRVFTVLDRVPVTASGKTDRAALPPPAAAHAAVNPPQGGAPGTGAGQDPPADGPAAVQERIAAIWREILVLDTVGPDERLFDIGGASLHVTLIHQRVTRDFGLPELRMIDLFSHPTLRAYAAHVHRLSERPGPAPR</sequence>
<dbReference type="NCBIfam" id="NF041121">
    <property type="entry name" value="SAV_2336_NTERM"/>
    <property type="match status" value="1"/>
</dbReference>
<dbReference type="InterPro" id="IPR036736">
    <property type="entry name" value="ACP-like_sf"/>
</dbReference>
<organism evidence="6 7">
    <name type="scientific">Streptantibioticus silvisoli</name>
    <dbReference type="NCBI Taxonomy" id="2705255"/>
    <lineage>
        <taxon>Bacteria</taxon>
        <taxon>Bacillati</taxon>
        <taxon>Actinomycetota</taxon>
        <taxon>Actinomycetes</taxon>
        <taxon>Kitasatosporales</taxon>
        <taxon>Streptomycetaceae</taxon>
        <taxon>Streptantibioticus</taxon>
    </lineage>
</organism>
<feature type="region of interest" description="Disordered" evidence="4">
    <location>
        <begin position="2385"/>
        <end position="2425"/>
    </location>
</feature>
<dbReference type="NCBIfam" id="TIGR01733">
    <property type="entry name" value="AA-adenyl-dom"/>
    <property type="match status" value="1"/>
</dbReference>
<dbReference type="Proteomes" id="UP001156398">
    <property type="component" value="Unassembled WGS sequence"/>
</dbReference>
<dbReference type="InterPro" id="IPR000873">
    <property type="entry name" value="AMP-dep_synth/lig_dom"/>
</dbReference>
<evidence type="ECO:0000313" key="7">
    <source>
        <dbReference type="Proteomes" id="UP001156398"/>
    </source>
</evidence>
<feature type="compositionally biased region" description="Pro residues" evidence="4">
    <location>
        <begin position="1321"/>
        <end position="1337"/>
    </location>
</feature>
<dbReference type="Gene3D" id="3.30.300.30">
    <property type="match status" value="2"/>
</dbReference>
<dbReference type="SUPFAM" id="SSF47336">
    <property type="entry name" value="ACP-like"/>
    <property type="match status" value="1"/>
</dbReference>
<dbReference type="InterPro" id="IPR042099">
    <property type="entry name" value="ANL_N_sf"/>
</dbReference>
<feature type="region of interest" description="Disordered" evidence="4">
    <location>
        <begin position="1318"/>
        <end position="1363"/>
    </location>
</feature>
<protein>
    <submittedName>
        <fullName evidence="6">Amino acid adenylation domain-containing protein</fullName>
    </submittedName>
</protein>
<dbReference type="Gene3D" id="2.30.38.10">
    <property type="entry name" value="Luciferase, Domain 3"/>
    <property type="match status" value="1"/>
</dbReference>
<feature type="compositionally biased region" description="Low complexity" evidence="4">
    <location>
        <begin position="849"/>
        <end position="925"/>
    </location>
</feature>
<dbReference type="InterPro" id="IPR009081">
    <property type="entry name" value="PP-bd_ACP"/>
</dbReference>
<gene>
    <name evidence="6" type="ORF">POF43_027795</name>
</gene>
<feature type="compositionally biased region" description="Low complexity" evidence="4">
    <location>
        <begin position="825"/>
        <end position="841"/>
    </location>
</feature>
<reference evidence="6 7" key="1">
    <citation type="submission" date="2023-05" db="EMBL/GenBank/DDBJ databases">
        <title>Streptantibioticus silvisoli sp. nov., acidotolerant actinomycetes 1 from pine litter.</title>
        <authorList>
            <person name="Swiecimska M."/>
            <person name="Golinska P."/>
            <person name="Sangal V."/>
            <person name="Wachnowicz B."/>
            <person name="Goodfellow M."/>
        </authorList>
    </citation>
    <scope>NUCLEOTIDE SEQUENCE [LARGE SCALE GENOMIC DNA]</scope>
    <source>
        <strain evidence="6 7">SL54</strain>
    </source>
</reference>
<dbReference type="InterPro" id="IPR010071">
    <property type="entry name" value="AA_adenyl_dom"/>
</dbReference>
<feature type="compositionally biased region" description="Low complexity" evidence="4">
    <location>
        <begin position="2415"/>
        <end position="2425"/>
    </location>
</feature>
<dbReference type="SUPFAM" id="SSF52777">
    <property type="entry name" value="CoA-dependent acyltransferases"/>
    <property type="match status" value="2"/>
</dbReference>
<dbReference type="Gene3D" id="1.10.1200.10">
    <property type="entry name" value="ACP-like"/>
    <property type="match status" value="2"/>
</dbReference>
<dbReference type="InterPro" id="IPR020845">
    <property type="entry name" value="AMP-binding_CS"/>
</dbReference>
<accession>A0ABT6W9W6</accession>
<dbReference type="Gene3D" id="3.30.559.10">
    <property type="entry name" value="Chloramphenicol acetyltransferase-like domain"/>
    <property type="match status" value="1"/>
</dbReference>
<feature type="region of interest" description="Disordered" evidence="4">
    <location>
        <begin position="817"/>
        <end position="925"/>
    </location>
</feature>
<dbReference type="Gene3D" id="3.40.50.12780">
    <property type="entry name" value="N-terminal domain of ligase-like"/>
    <property type="match status" value="1"/>
</dbReference>
<comment type="cofactor">
    <cofactor evidence="1">
        <name>pantetheine 4'-phosphate</name>
        <dbReference type="ChEBI" id="CHEBI:47942"/>
    </cofactor>
</comment>
<feature type="region of interest" description="Disordered" evidence="4">
    <location>
        <begin position="1163"/>
        <end position="1187"/>
    </location>
</feature>
<dbReference type="Gene3D" id="3.40.50.980">
    <property type="match status" value="2"/>
</dbReference>
<dbReference type="CDD" id="cd12117">
    <property type="entry name" value="A_NRPS_Srf_like"/>
    <property type="match status" value="1"/>
</dbReference>
<dbReference type="PANTHER" id="PTHR45527">
    <property type="entry name" value="NONRIBOSOMAL PEPTIDE SYNTHETASE"/>
    <property type="match status" value="1"/>
</dbReference>
<dbReference type="InterPro" id="IPR045851">
    <property type="entry name" value="AMP-bd_C_sf"/>
</dbReference>
<comment type="caution">
    <text evidence="6">The sequence shown here is derived from an EMBL/GenBank/DDBJ whole genome shotgun (WGS) entry which is preliminary data.</text>
</comment>
<keyword evidence="7" id="KW-1185">Reference proteome</keyword>
<dbReference type="InterPro" id="IPR047738">
    <property type="entry name" value="SAV_2336-like_N"/>
</dbReference>
<feature type="domain" description="Carrier" evidence="5">
    <location>
        <begin position="2421"/>
        <end position="2497"/>
    </location>
</feature>
<name>A0ABT6W9W6_9ACTN</name>
<keyword evidence="2" id="KW-0596">Phosphopantetheine</keyword>
<dbReference type="InterPro" id="IPR025110">
    <property type="entry name" value="AMP-bd_C"/>
</dbReference>
<dbReference type="SMART" id="SM00823">
    <property type="entry name" value="PKS_PP"/>
    <property type="match status" value="1"/>
</dbReference>
<evidence type="ECO:0000259" key="5">
    <source>
        <dbReference type="PROSITE" id="PS50075"/>
    </source>
</evidence>
<feature type="region of interest" description="Disordered" evidence="4">
    <location>
        <begin position="42"/>
        <end position="73"/>
    </location>
</feature>
<dbReference type="InterPro" id="IPR020806">
    <property type="entry name" value="PKS_PP-bd"/>
</dbReference>
<dbReference type="SUPFAM" id="SSF56801">
    <property type="entry name" value="Acetyl-CoA synthetase-like"/>
    <property type="match status" value="2"/>
</dbReference>